<name>A0ABX9JMV4_9BACT</name>
<dbReference type="Proteomes" id="UP000256345">
    <property type="component" value="Unassembled WGS sequence"/>
</dbReference>
<evidence type="ECO:0000313" key="1">
    <source>
        <dbReference type="EMBL" id="REG22643.1"/>
    </source>
</evidence>
<sequence length="119" mass="13173">MRIELQKLVRHDWKEAPEYAAVDAIAEALHRELQGEAVLAQIQVANAPGNSSERVQQTFLAHAERLGFRREHQGQSMDFVGVDPGATLSRARLGGACLGLHDAIAARRARHIERLRCGE</sequence>
<comment type="caution">
    <text evidence="1">The sequence shown here is derived from an EMBL/GenBank/DDBJ whole genome shotgun (WGS) entry which is preliminary data.</text>
</comment>
<proteinExistence type="predicted"/>
<evidence type="ECO:0000313" key="2">
    <source>
        <dbReference type="Proteomes" id="UP000256345"/>
    </source>
</evidence>
<accession>A0ABX9JMV4</accession>
<reference evidence="1 2" key="1">
    <citation type="submission" date="2018-08" db="EMBL/GenBank/DDBJ databases">
        <title>Genomic Encyclopedia of Archaeal and Bacterial Type Strains, Phase II (KMG-II): from individual species to whole genera.</title>
        <authorList>
            <person name="Goeker M."/>
        </authorList>
    </citation>
    <scope>NUCLEOTIDE SEQUENCE [LARGE SCALE GENOMIC DNA]</scope>
    <source>
        <strain evidence="1 2">DSM 2261</strain>
    </source>
</reference>
<keyword evidence="2" id="KW-1185">Reference proteome</keyword>
<protein>
    <submittedName>
        <fullName evidence="1">Uncharacterized protein</fullName>
    </submittedName>
</protein>
<organism evidence="1 2">
    <name type="scientific">Archangium gephyra</name>
    <dbReference type="NCBI Taxonomy" id="48"/>
    <lineage>
        <taxon>Bacteria</taxon>
        <taxon>Pseudomonadati</taxon>
        <taxon>Myxococcota</taxon>
        <taxon>Myxococcia</taxon>
        <taxon>Myxococcales</taxon>
        <taxon>Cystobacterineae</taxon>
        <taxon>Archangiaceae</taxon>
        <taxon>Archangium</taxon>
    </lineage>
</organism>
<gene>
    <name evidence="1" type="ORF">ATI61_119175</name>
</gene>
<dbReference type="RefSeq" id="WP_047857596.1">
    <property type="nucleotide sequence ID" value="NZ_CP011509.1"/>
</dbReference>
<dbReference type="EMBL" id="QUMU01000019">
    <property type="protein sequence ID" value="REG22643.1"/>
    <property type="molecule type" value="Genomic_DNA"/>
</dbReference>